<protein>
    <recommendedName>
        <fullName evidence="4">Dolichyl-phosphate-mannose-protein mannosyltransferase</fullName>
    </recommendedName>
</protein>
<feature type="transmembrane region" description="Helical" evidence="1">
    <location>
        <begin position="358"/>
        <end position="376"/>
    </location>
</feature>
<evidence type="ECO:0000256" key="1">
    <source>
        <dbReference type="SAM" id="Phobius"/>
    </source>
</evidence>
<sequence>MMGIGHRLAVLLFFTLLVLVGYNVLDDYGISWDESIQRRHGRVSLDYAAEKLGIEHETLEPNYDLEDYQWANYGMIYQILASLIELNMGVEDDPFVYYRIRHLINFGLYLLALGCFYRMLRLRWPERPWYPLLGTVMLTLSPRIFAHAFFNPKDHLLLVFYVIASFTLLRFLKVRSWSALLTHAFATALALNTRLPALIILFATVAILVWEQFTGGRKGYRELLMAASYPVVSLLLMIPFFPYLWEDTLSRLIGAFSEMSDFDWGGYNLLFGDRIAAVDVPAYYIPAWIVITTPVAYVLLSLTGGLQTLRHSWVAIRRGRLWKDFATQCYFTQSGLSIGPIVVVILLGSTLYNGWRHMHFVYPGLVYLALVGFAYWRRLYPPVAAAILTITLAVTAFDMVRYHPHQNVYFNYLIHGEPLVSRFDMDYWGVGYREALTRLANSVPEGETRTVNCANWPCQDNLLSLPQPLRGRLRSEGDENRADFLATNFINSDIEAAFRHEGRYANPVIEIKPAGILTMGIYRLKSAE</sequence>
<keyword evidence="3" id="KW-1185">Reference proteome</keyword>
<dbReference type="RefSeq" id="WP_104421579.1">
    <property type="nucleotide sequence ID" value="NZ_PTJC01000008.1"/>
</dbReference>
<feature type="transmembrane region" description="Helical" evidence="1">
    <location>
        <begin position="102"/>
        <end position="120"/>
    </location>
</feature>
<dbReference type="OrthoDB" id="2034231at2"/>
<feature type="transmembrane region" description="Helical" evidence="1">
    <location>
        <begin position="222"/>
        <end position="245"/>
    </location>
</feature>
<feature type="transmembrane region" description="Helical" evidence="1">
    <location>
        <begin position="70"/>
        <end position="90"/>
    </location>
</feature>
<comment type="caution">
    <text evidence="2">The sequence shown here is derived from an EMBL/GenBank/DDBJ whole genome shotgun (WGS) entry which is preliminary data.</text>
</comment>
<accession>A0A2S6I060</accession>
<evidence type="ECO:0000313" key="2">
    <source>
        <dbReference type="EMBL" id="PPK84244.1"/>
    </source>
</evidence>
<feature type="transmembrane region" description="Helical" evidence="1">
    <location>
        <begin position="184"/>
        <end position="210"/>
    </location>
</feature>
<evidence type="ECO:0000313" key="3">
    <source>
        <dbReference type="Proteomes" id="UP000237662"/>
    </source>
</evidence>
<keyword evidence="1" id="KW-0472">Membrane</keyword>
<feature type="transmembrane region" description="Helical" evidence="1">
    <location>
        <begin position="383"/>
        <end position="402"/>
    </location>
</feature>
<dbReference type="Proteomes" id="UP000237662">
    <property type="component" value="Unassembled WGS sequence"/>
</dbReference>
<feature type="transmembrane region" description="Helical" evidence="1">
    <location>
        <begin position="132"/>
        <end position="149"/>
    </location>
</feature>
<reference evidence="2 3" key="1">
    <citation type="submission" date="2018-02" db="EMBL/GenBank/DDBJ databases">
        <title>Genomic Encyclopedia of Archaeal and Bacterial Type Strains, Phase II (KMG-II): from individual species to whole genera.</title>
        <authorList>
            <person name="Goeker M."/>
        </authorList>
    </citation>
    <scope>NUCLEOTIDE SEQUENCE [LARGE SCALE GENOMIC DNA]</scope>
    <source>
        <strain evidence="2 3">DSM 29526</strain>
    </source>
</reference>
<keyword evidence="1" id="KW-0812">Transmembrane</keyword>
<dbReference type="AlphaFoldDB" id="A0A2S6I060"/>
<feature type="transmembrane region" description="Helical" evidence="1">
    <location>
        <begin position="156"/>
        <end position="172"/>
    </location>
</feature>
<feature type="transmembrane region" description="Helical" evidence="1">
    <location>
        <begin position="283"/>
        <end position="309"/>
    </location>
</feature>
<organism evidence="2 3">
    <name type="scientific">Neolewinella xylanilytica</name>
    <dbReference type="NCBI Taxonomy" id="1514080"/>
    <lineage>
        <taxon>Bacteria</taxon>
        <taxon>Pseudomonadati</taxon>
        <taxon>Bacteroidota</taxon>
        <taxon>Saprospiria</taxon>
        <taxon>Saprospirales</taxon>
        <taxon>Lewinellaceae</taxon>
        <taxon>Neolewinella</taxon>
    </lineage>
</organism>
<dbReference type="EMBL" id="PTJC01000008">
    <property type="protein sequence ID" value="PPK84244.1"/>
    <property type="molecule type" value="Genomic_DNA"/>
</dbReference>
<keyword evidence="1" id="KW-1133">Transmembrane helix</keyword>
<name>A0A2S6I060_9BACT</name>
<gene>
    <name evidence="2" type="ORF">CLV84_4013</name>
</gene>
<feature type="transmembrane region" description="Helical" evidence="1">
    <location>
        <begin position="330"/>
        <end position="352"/>
    </location>
</feature>
<evidence type="ECO:0008006" key="4">
    <source>
        <dbReference type="Google" id="ProtNLM"/>
    </source>
</evidence>
<proteinExistence type="predicted"/>